<organism evidence="4 5">
    <name type="scientific">Sistotremastrum suecicum HHB10207 ss-3</name>
    <dbReference type="NCBI Taxonomy" id="1314776"/>
    <lineage>
        <taxon>Eukaryota</taxon>
        <taxon>Fungi</taxon>
        <taxon>Dikarya</taxon>
        <taxon>Basidiomycota</taxon>
        <taxon>Agaricomycotina</taxon>
        <taxon>Agaricomycetes</taxon>
        <taxon>Sistotremastrales</taxon>
        <taxon>Sistotremastraceae</taxon>
        <taxon>Sistotremastrum</taxon>
    </lineage>
</organism>
<evidence type="ECO:0000256" key="2">
    <source>
        <dbReference type="SAM" id="Phobius"/>
    </source>
</evidence>
<keyword evidence="2" id="KW-0812">Transmembrane</keyword>
<protein>
    <submittedName>
        <fullName evidence="4">Uncharacterized protein</fullName>
    </submittedName>
</protein>
<feature type="region of interest" description="Disordered" evidence="1">
    <location>
        <begin position="83"/>
        <end position="146"/>
    </location>
</feature>
<feature type="signal peptide" evidence="3">
    <location>
        <begin position="1"/>
        <end position="20"/>
    </location>
</feature>
<evidence type="ECO:0000313" key="4">
    <source>
        <dbReference type="EMBL" id="KZT35814.1"/>
    </source>
</evidence>
<dbReference type="AlphaFoldDB" id="A0A166AYE4"/>
<accession>A0A166AYE4</accession>
<proteinExistence type="predicted"/>
<dbReference type="Proteomes" id="UP000076798">
    <property type="component" value="Unassembled WGS sequence"/>
</dbReference>
<gene>
    <name evidence="4" type="ORF">SISSUDRAFT_127870</name>
</gene>
<dbReference type="EMBL" id="KV428127">
    <property type="protein sequence ID" value="KZT35814.1"/>
    <property type="molecule type" value="Genomic_DNA"/>
</dbReference>
<reference evidence="4 5" key="1">
    <citation type="journal article" date="2016" name="Mol. Biol. Evol.">
        <title>Comparative Genomics of Early-Diverging Mushroom-Forming Fungi Provides Insights into the Origins of Lignocellulose Decay Capabilities.</title>
        <authorList>
            <person name="Nagy L.G."/>
            <person name="Riley R."/>
            <person name="Tritt A."/>
            <person name="Adam C."/>
            <person name="Daum C."/>
            <person name="Floudas D."/>
            <person name="Sun H."/>
            <person name="Yadav J.S."/>
            <person name="Pangilinan J."/>
            <person name="Larsson K.H."/>
            <person name="Matsuura K."/>
            <person name="Barry K."/>
            <person name="Labutti K."/>
            <person name="Kuo R."/>
            <person name="Ohm R.A."/>
            <person name="Bhattacharya S.S."/>
            <person name="Shirouzu T."/>
            <person name="Yoshinaga Y."/>
            <person name="Martin F.M."/>
            <person name="Grigoriev I.V."/>
            <person name="Hibbett D.S."/>
        </authorList>
    </citation>
    <scope>NUCLEOTIDE SEQUENCE [LARGE SCALE GENOMIC DNA]</scope>
    <source>
        <strain evidence="4 5">HHB10207 ss-3</strain>
    </source>
</reference>
<feature type="transmembrane region" description="Helical" evidence="2">
    <location>
        <begin position="44"/>
        <end position="66"/>
    </location>
</feature>
<keyword evidence="3" id="KW-0732">Signal</keyword>
<keyword evidence="2" id="KW-0472">Membrane</keyword>
<keyword evidence="2" id="KW-1133">Transmembrane helix</keyword>
<evidence type="ECO:0000256" key="1">
    <source>
        <dbReference type="SAM" id="MobiDB-lite"/>
    </source>
</evidence>
<feature type="chain" id="PRO_5007870928" evidence="3">
    <location>
        <begin position="21"/>
        <end position="146"/>
    </location>
</feature>
<keyword evidence="5" id="KW-1185">Reference proteome</keyword>
<name>A0A166AYE4_9AGAM</name>
<sequence length="146" mass="15922">MHLISWGLLIIGSIVGPAMAQQECIENGLGQVTCGNPGAFSSEARIWMGLGLAALLVGVGGLYYYMRRRRNSVAQRQYITSPAFGRQARTPDPQSVFYPQDPDVYSPHGRGPFYNYQSEGYGLQSPQPVYGGYAPPPGVPPEKTRV</sequence>
<evidence type="ECO:0000313" key="5">
    <source>
        <dbReference type="Proteomes" id="UP000076798"/>
    </source>
</evidence>
<evidence type="ECO:0000256" key="3">
    <source>
        <dbReference type="SAM" id="SignalP"/>
    </source>
</evidence>